<organism evidence="1 2">
    <name type="scientific">Plectus sambesii</name>
    <dbReference type="NCBI Taxonomy" id="2011161"/>
    <lineage>
        <taxon>Eukaryota</taxon>
        <taxon>Metazoa</taxon>
        <taxon>Ecdysozoa</taxon>
        <taxon>Nematoda</taxon>
        <taxon>Chromadorea</taxon>
        <taxon>Plectida</taxon>
        <taxon>Plectina</taxon>
        <taxon>Plectoidea</taxon>
        <taxon>Plectidae</taxon>
        <taxon>Plectus</taxon>
    </lineage>
</organism>
<dbReference type="SUPFAM" id="SSF69989">
    <property type="entry name" value="C-terminal domain of PLC-beta"/>
    <property type="match status" value="1"/>
</dbReference>
<dbReference type="Proteomes" id="UP000887566">
    <property type="component" value="Unplaced"/>
</dbReference>
<name>A0A914X2B3_9BILA</name>
<dbReference type="AlphaFoldDB" id="A0A914X2B3"/>
<accession>A0A914X2B3</accession>
<proteinExistence type="predicted"/>
<evidence type="ECO:0000313" key="2">
    <source>
        <dbReference type="WBParaSite" id="PSAMB.scaffold6358size9641.g28358.t1"/>
    </source>
</evidence>
<protein>
    <submittedName>
        <fullName evidence="2">Uncharacterized protein</fullName>
    </submittedName>
</protein>
<keyword evidence="1" id="KW-1185">Reference proteome</keyword>
<reference evidence="2" key="1">
    <citation type="submission" date="2022-11" db="UniProtKB">
        <authorList>
            <consortium name="WormBaseParasite"/>
        </authorList>
    </citation>
    <scope>IDENTIFICATION</scope>
</reference>
<sequence length="167" mass="19300">MSLSDSQSIEVRHDKEIKQLCSKYWREVLVLQQEFENTVKSTLTSLSDQAYKSALQTLDAIAEQEVGKLRKQSGARRKVTFQEDDAQDNIDISLQKQNEASELESSSVEQRKLIPAQKQRRIAEIEKNFLLLKPSIESYYAERLSELNRLYRPKIESGEIPVVITRL</sequence>
<evidence type="ECO:0000313" key="1">
    <source>
        <dbReference type="Proteomes" id="UP000887566"/>
    </source>
</evidence>
<dbReference type="WBParaSite" id="PSAMB.scaffold6358size9641.g28358.t1">
    <property type="protein sequence ID" value="PSAMB.scaffold6358size9641.g28358.t1"/>
    <property type="gene ID" value="PSAMB.scaffold6358size9641.g28358"/>
</dbReference>